<dbReference type="PRINTS" id="PR01488">
    <property type="entry name" value="RTXTOXINA"/>
</dbReference>
<evidence type="ECO:0000256" key="5">
    <source>
        <dbReference type="ARBA" id="ARBA00022737"/>
    </source>
</evidence>
<dbReference type="PRINTS" id="PR00313">
    <property type="entry name" value="CABNDNGRPT"/>
</dbReference>
<dbReference type="GO" id="GO:0005509">
    <property type="term" value="F:calcium ion binding"/>
    <property type="evidence" value="ECO:0007669"/>
    <property type="project" value="InterPro"/>
</dbReference>
<proteinExistence type="predicted"/>
<accession>A0A073IDZ4</accession>
<dbReference type="PANTHER" id="PTHR38340:SF1">
    <property type="entry name" value="S-LAYER PROTEIN"/>
    <property type="match status" value="1"/>
</dbReference>
<protein>
    <submittedName>
        <fullName evidence="9">Uncharacterized protein</fullName>
    </submittedName>
</protein>
<evidence type="ECO:0000256" key="4">
    <source>
        <dbReference type="ARBA" id="ARBA00022656"/>
    </source>
</evidence>
<sequence length="1310" mass="134255">GDGTDEVLYDRDGGTSGVSVNLETGVARDTFGNTDTLTNIEAVYGSDQNDVLTGRRGEGDLLVGGGGNDVINGAGGDDTLAGGAGADTIDGGSGLDQVAYFREDGTSGVNVNLTTGVAIDTFGNSDRILNVEYVLGTDANDRIIGSNRIKDDRLFGRGGDDYLDGLDGDNLIFTGAGNDTVVVGTTLEDARDTVVIDGRGIKTITGTGSEGTRYAHHIVFRTDSAVTVNLAKGIATSDGMRTDFSAALHFLELNGSAYADSLTGGNLRHQELEWYVGFQGNDTINGATGTGDTVVYNAEVTIGQLNYQTGQIERGIQGVVVNLSTGVAIDSFGDRDTLINIDQVHGTIFADSIIGGADDNDFWSLAGADTIDGGAGIDAVHYGEDLLTEGGTLGITADLVAGRITDGFGDVDVVRNIEDVYGTDLADLISGNGGDNRLVGEAGSDTLNGAGGNDILLGRDDNDVLNGGVGDDEIWGGAGADTIDGGAGQDLARYLEATGAVNANLTTGVVRDGYGFTDTLTNIEDLHASGNNDSVVGSNGANRLFGFGGRDTLLGQDGDDVLLGGEGNDSLLGGNGDDEIWGEAGADTIDGGTGSDLVRYRDEARGVSVDLSIGVATDGGQARDTLINIENVHGSEHVDQITGNSAANRLFGFAGNDQISGNAGDDIILGGAGNDSLTGGDGNDQLWGEVGTDTINGGAGAGDVVRYLNSTSDVTVDLVKGTAWDGLGYFDTLRDIEHAHGSDFNDLLRGDGQANQLFGFDGNDTMLGGEGDGDVSSGGAGGDTYIYRTGDGRDSINDLGTTTGGSDTVIVEGYLAENMAVTLGGADNLVMDFGNAHGARDVLTLANSYSGTHAGAIEQVQFADGSTFTMEQLHARVFENRRDAIDVGDLVEVGDVATSGADVLSVTSTTTTLDGLGGNDIISGRETDDVLRGGSGSDTLKGNAGDDTLDGGTSNDVLFGGEGADHFVLSTGMGNDTVRDFEFGTDGLDTSGLSSSQISALVTTQVTGGQKVTLADGGSITLLGDTSGDVDRLVIIGAETQDATLTVTLEGATTLLGETPSAVSYEWLRDGNVVSGATSQSYVLTQADTEAQISARVTYNGNTLTSTPTQAITNLNDAPVGALVVNGTPTEDQTLTASTADISDVDGLGSFSYQWLRSGERIESAVASSYTLTQRDVGNFVTVEVTYTDGSGQAEKLISSQTGPIANVNDPVGGTLIVGGGLREGEQLSVDPAITDEDGLGPISYQWFRDNVAVSGQTGTTYTLGADDVETELFVRGTYTDGFGTVEQVSSTPVEVQAAPVIEEPVDVGF</sequence>
<dbReference type="InterPro" id="IPR018511">
    <property type="entry name" value="Hemolysin-typ_Ca-bd_CS"/>
</dbReference>
<keyword evidence="10" id="KW-1185">Reference proteome</keyword>
<dbReference type="STRING" id="1300350.Z948_24"/>
<comment type="subcellular location">
    <subcellularLocation>
        <location evidence="1">Membrane</location>
    </subcellularLocation>
    <subcellularLocation>
        <location evidence="2">Secreted</location>
    </subcellularLocation>
</comment>
<dbReference type="RefSeq" id="WP_037952754.1">
    <property type="nucleotide sequence ID" value="NZ_JAMC01000027.1"/>
</dbReference>
<evidence type="ECO:0000256" key="6">
    <source>
        <dbReference type="ARBA" id="ARBA00023026"/>
    </source>
</evidence>
<dbReference type="PANTHER" id="PTHR38340">
    <property type="entry name" value="S-LAYER PROTEIN"/>
    <property type="match status" value="1"/>
</dbReference>
<dbReference type="EMBL" id="JAMC01000027">
    <property type="protein sequence ID" value="KEJ87726.1"/>
    <property type="molecule type" value="Genomic_DNA"/>
</dbReference>
<evidence type="ECO:0000313" key="10">
    <source>
        <dbReference type="Proteomes" id="UP000027734"/>
    </source>
</evidence>
<feature type="non-terminal residue" evidence="9">
    <location>
        <position position="1"/>
    </location>
</feature>
<evidence type="ECO:0000256" key="1">
    <source>
        <dbReference type="ARBA" id="ARBA00004370"/>
    </source>
</evidence>
<dbReference type="eggNOG" id="COG2931">
    <property type="taxonomic scope" value="Bacteria"/>
</dbReference>
<keyword evidence="3" id="KW-0964">Secreted</keyword>
<feature type="non-terminal residue" evidence="9">
    <location>
        <position position="1310"/>
    </location>
</feature>
<dbReference type="Pfam" id="PF00353">
    <property type="entry name" value="HemolysinCabind"/>
    <property type="match status" value="11"/>
</dbReference>
<keyword evidence="7" id="KW-0472">Membrane</keyword>
<evidence type="ECO:0000256" key="2">
    <source>
        <dbReference type="ARBA" id="ARBA00004613"/>
    </source>
</evidence>
<dbReference type="Proteomes" id="UP000027734">
    <property type="component" value="Unassembled WGS sequence"/>
</dbReference>
<dbReference type="InterPro" id="IPR003995">
    <property type="entry name" value="RTX_toxin_determinant-A"/>
</dbReference>
<keyword evidence="4" id="KW-0800">Toxin</keyword>
<comment type="caution">
    <text evidence="9">The sequence shown here is derived from an EMBL/GenBank/DDBJ whole genome shotgun (WGS) entry which is preliminary data.</text>
</comment>
<dbReference type="InterPro" id="IPR011049">
    <property type="entry name" value="Serralysin-like_metalloprot_C"/>
</dbReference>
<keyword evidence="6" id="KW-0843">Virulence</keyword>
<dbReference type="OrthoDB" id="7355596at2"/>
<evidence type="ECO:0000313" key="9">
    <source>
        <dbReference type="EMBL" id="KEJ87726.1"/>
    </source>
</evidence>
<dbReference type="PROSITE" id="PS00330">
    <property type="entry name" value="HEMOLYSIN_CALCIUM"/>
    <property type="match status" value="9"/>
</dbReference>
<dbReference type="GO" id="GO:0090729">
    <property type="term" value="F:toxin activity"/>
    <property type="evidence" value="ECO:0007669"/>
    <property type="project" value="UniProtKB-KW"/>
</dbReference>
<dbReference type="InterPro" id="IPR001343">
    <property type="entry name" value="Hemolysn_Ca-bd"/>
</dbReference>
<dbReference type="GO" id="GO:0005576">
    <property type="term" value="C:extracellular region"/>
    <property type="evidence" value="ECO:0007669"/>
    <property type="project" value="UniProtKB-SubCell"/>
</dbReference>
<evidence type="ECO:0000256" key="3">
    <source>
        <dbReference type="ARBA" id="ARBA00022525"/>
    </source>
</evidence>
<gene>
    <name evidence="9" type="ORF">DSW25_05440</name>
</gene>
<feature type="region of interest" description="Disordered" evidence="8">
    <location>
        <begin position="925"/>
        <end position="948"/>
    </location>
</feature>
<dbReference type="Gene3D" id="2.150.10.10">
    <property type="entry name" value="Serralysin-like metalloprotease, C-terminal"/>
    <property type="match status" value="6"/>
</dbReference>
<name>A0A073IDZ4_9RHOB</name>
<reference evidence="9 10" key="1">
    <citation type="submission" date="2014-01" db="EMBL/GenBank/DDBJ databases">
        <title>Sulfitobacter donghicola JCM 14565 Genome Sequencing.</title>
        <authorList>
            <person name="Lai Q."/>
            <person name="Hong Z."/>
        </authorList>
    </citation>
    <scope>NUCLEOTIDE SEQUENCE [LARGE SCALE GENOMIC DNA]</scope>
    <source>
        <strain evidence="9 10">JCM 14565</strain>
    </source>
</reference>
<dbReference type="SUPFAM" id="SSF51120">
    <property type="entry name" value="beta-Roll"/>
    <property type="match status" value="6"/>
</dbReference>
<organism evidence="9 10">
    <name type="scientific">Sulfitobacter donghicola DSW-25 = KCTC 12864 = JCM 14565</name>
    <dbReference type="NCBI Taxonomy" id="1300350"/>
    <lineage>
        <taxon>Bacteria</taxon>
        <taxon>Pseudomonadati</taxon>
        <taxon>Pseudomonadota</taxon>
        <taxon>Alphaproteobacteria</taxon>
        <taxon>Rhodobacterales</taxon>
        <taxon>Roseobacteraceae</taxon>
        <taxon>Sulfitobacter</taxon>
    </lineage>
</organism>
<dbReference type="Gene3D" id="2.60.40.2700">
    <property type="match status" value="3"/>
</dbReference>
<evidence type="ECO:0000256" key="7">
    <source>
        <dbReference type="ARBA" id="ARBA00023136"/>
    </source>
</evidence>
<dbReference type="InterPro" id="IPR050557">
    <property type="entry name" value="RTX_toxin/Mannuronan_C5-epim"/>
</dbReference>
<evidence type="ECO:0000256" key="8">
    <source>
        <dbReference type="SAM" id="MobiDB-lite"/>
    </source>
</evidence>
<dbReference type="GO" id="GO:0016020">
    <property type="term" value="C:membrane"/>
    <property type="evidence" value="ECO:0007669"/>
    <property type="project" value="UniProtKB-SubCell"/>
</dbReference>
<keyword evidence="5" id="KW-0677">Repeat</keyword>